<name>A0A516IT03_9SPHN</name>
<dbReference type="InterPro" id="IPR037057">
    <property type="entry name" value="DNA_rep_MutH/T2_RE_sf"/>
</dbReference>
<evidence type="ECO:0000256" key="2">
    <source>
        <dbReference type="ARBA" id="ARBA00022759"/>
    </source>
</evidence>
<evidence type="ECO:0000259" key="4">
    <source>
        <dbReference type="Pfam" id="PF09126"/>
    </source>
</evidence>
<dbReference type="GO" id="GO:0009307">
    <property type="term" value="P:DNA restriction-modification system"/>
    <property type="evidence" value="ECO:0007669"/>
    <property type="project" value="InterPro"/>
</dbReference>
<keyword evidence="2" id="KW-0255">Endonuclease</keyword>
<proteinExistence type="predicted"/>
<sequence>MKKKIPPSNVQPGHPDFDLLSRLGAEITRLAGGADQLAIDVPEMLRECIDYLINTPRTGRRDFEELEKVEKTFIATQVEIVVREYLKLESGLLDTVILGHDVDIKFTVGSNWTIPPETLNHPCLLIAADEVTGLCYMGLFVVRSQFMHGGDGNRDEKRGITAAGFKEIYWLLLAHPYPPNFWRKLDADVVERIFAGRSGNDRIVTLFREVQKRPVSRDVIHSVARQLDFMRRSRADKGKRGLGSRERLKKEGILLLSGTKHSKLIKALNLPRCGRSDFISFTPRSAAEWRLAEQFGIPRNG</sequence>
<reference evidence="5 6" key="1">
    <citation type="submission" date="2019-07" db="EMBL/GenBank/DDBJ databases">
        <title>Sphingomonas AE3 Genome sequencing and assembly.</title>
        <authorList>
            <person name="Kim H."/>
        </authorList>
    </citation>
    <scope>NUCLEOTIDE SEQUENCE [LARGE SCALE GENOMIC DNA]</scope>
    <source>
        <strain evidence="5 6">AE3</strain>
    </source>
</reference>
<dbReference type="AlphaFoldDB" id="A0A516IT03"/>
<dbReference type="EMBL" id="CP041659">
    <property type="protein sequence ID" value="QDP20017.1"/>
    <property type="molecule type" value="Genomic_DNA"/>
</dbReference>
<dbReference type="Pfam" id="PF09126">
    <property type="entry name" value="NaeI"/>
    <property type="match status" value="1"/>
</dbReference>
<gene>
    <name evidence="5" type="ORF">FMM02_08650</name>
</gene>
<dbReference type="GO" id="GO:0003677">
    <property type="term" value="F:DNA binding"/>
    <property type="evidence" value="ECO:0007669"/>
    <property type="project" value="InterPro"/>
</dbReference>
<dbReference type="RefSeq" id="WP_147494466.1">
    <property type="nucleotide sequence ID" value="NZ_CP041659.1"/>
</dbReference>
<dbReference type="Gene3D" id="3.40.600.10">
    <property type="entry name" value="DNA mismatch repair MutH/Restriction endonuclease, type II"/>
    <property type="match status" value="1"/>
</dbReference>
<evidence type="ECO:0000256" key="1">
    <source>
        <dbReference type="ARBA" id="ARBA00022722"/>
    </source>
</evidence>
<feature type="domain" description="Type II restriction enzyme NaeI" evidence="4">
    <location>
        <begin position="43"/>
        <end position="281"/>
    </location>
</feature>
<dbReference type="Gene3D" id="1.10.10.10">
    <property type="entry name" value="Winged helix-like DNA-binding domain superfamily/Winged helix DNA-binding domain"/>
    <property type="match status" value="1"/>
</dbReference>
<accession>A0A516IT03</accession>
<evidence type="ECO:0000313" key="5">
    <source>
        <dbReference type="EMBL" id="QDP20017.1"/>
    </source>
</evidence>
<keyword evidence="6" id="KW-1185">Reference proteome</keyword>
<keyword evidence="3" id="KW-0378">Hydrolase</keyword>
<organism evidence="5 6">
    <name type="scientific">Sphingomonas xanthus</name>
    <dbReference type="NCBI Taxonomy" id="2594473"/>
    <lineage>
        <taxon>Bacteria</taxon>
        <taxon>Pseudomonadati</taxon>
        <taxon>Pseudomonadota</taxon>
        <taxon>Alphaproteobacteria</taxon>
        <taxon>Sphingomonadales</taxon>
        <taxon>Sphingomonadaceae</taxon>
        <taxon>Sphingomonas</taxon>
    </lineage>
</organism>
<evidence type="ECO:0000256" key="3">
    <source>
        <dbReference type="ARBA" id="ARBA00022801"/>
    </source>
</evidence>
<dbReference type="InterPro" id="IPR036388">
    <property type="entry name" value="WH-like_DNA-bd_sf"/>
</dbReference>
<dbReference type="InterPro" id="IPR015210">
    <property type="entry name" value="NaeI"/>
</dbReference>
<dbReference type="OrthoDB" id="9179812at2"/>
<keyword evidence="1" id="KW-0540">Nuclease</keyword>
<dbReference type="GO" id="GO:0009036">
    <property type="term" value="F:type II site-specific deoxyribonuclease activity"/>
    <property type="evidence" value="ECO:0007669"/>
    <property type="project" value="InterPro"/>
</dbReference>
<protein>
    <recommendedName>
        <fullName evidence="4">Type II restriction enzyme NaeI domain-containing protein</fullName>
    </recommendedName>
</protein>
<dbReference type="KEGG" id="sxa:FMM02_08650"/>
<dbReference type="InterPro" id="IPR011335">
    <property type="entry name" value="Restrct_endonuc-II-like"/>
</dbReference>
<dbReference type="REBASE" id="354425">
    <property type="entry name" value="R2.SspAE3ORF8640P"/>
</dbReference>
<dbReference type="SUPFAM" id="SSF52980">
    <property type="entry name" value="Restriction endonuclease-like"/>
    <property type="match status" value="1"/>
</dbReference>
<dbReference type="CDD" id="cd22338">
    <property type="entry name" value="NaeI-like"/>
    <property type="match status" value="1"/>
</dbReference>
<dbReference type="Proteomes" id="UP000321857">
    <property type="component" value="Chromosome"/>
</dbReference>
<evidence type="ECO:0000313" key="6">
    <source>
        <dbReference type="Proteomes" id="UP000321857"/>
    </source>
</evidence>